<name>A0A9D2KB16_9BACT</name>
<reference evidence="1" key="2">
    <citation type="submission" date="2021-04" db="EMBL/GenBank/DDBJ databases">
        <authorList>
            <person name="Gilroy R."/>
        </authorList>
    </citation>
    <scope>NUCLEOTIDE SEQUENCE</scope>
    <source>
        <strain evidence="1">ChiW4-1371</strain>
    </source>
</reference>
<organism evidence="1 2">
    <name type="scientific">Candidatus Mucispirillum faecigallinarum</name>
    <dbReference type="NCBI Taxonomy" id="2838699"/>
    <lineage>
        <taxon>Bacteria</taxon>
        <taxon>Pseudomonadati</taxon>
        <taxon>Deferribacterota</taxon>
        <taxon>Deferribacteres</taxon>
        <taxon>Deferribacterales</taxon>
        <taxon>Mucispirillaceae</taxon>
        <taxon>Mucispirillum</taxon>
    </lineage>
</organism>
<comment type="caution">
    <text evidence="1">The sequence shown here is derived from an EMBL/GenBank/DDBJ whole genome shotgun (WGS) entry which is preliminary data.</text>
</comment>
<proteinExistence type="predicted"/>
<dbReference type="AlphaFoldDB" id="A0A9D2KB16"/>
<protein>
    <submittedName>
        <fullName evidence="1">Uncharacterized protein</fullName>
    </submittedName>
</protein>
<evidence type="ECO:0000313" key="1">
    <source>
        <dbReference type="EMBL" id="HIZ88626.1"/>
    </source>
</evidence>
<reference evidence="1" key="1">
    <citation type="journal article" date="2021" name="PeerJ">
        <title>Extensive microbial diversity within the chicken gut microbiome revealed by metagenomics and culture.</title>
        <authorList>
            <person name="Gilroy R."/>
            <person name="Ravi A."/>
            <person name="Getino M."/>
            <person name="Pursley I."/>
            <person name="Horton D.L."/>
            <person name="Alikhan N.F."/>
            <person name="Baker D."/>
            <person name="Gharbi K."/>
            <person name="Hall N."/>
            <person name="Watson M."/>
            <person name="Adriaenssens E.M."/>
            <person name="Foster-Nyarko E."/>
            <person name="Jarju S."/>
            <person name="Secka A."/>
            <person name="Antonio M."/>
            <person name="Oren A."/>
            <person name="Chaudhuri R.R."/>
            <person name="La Ragione R."/>
            <person name="Hildebrand F."/>
            <person name="Pallen M.J."/>
        </authorList>
    </citation>
    <scope>NUCLEOTIDE SEQUENCE</scope>
    <source>
        <strain evidence="1">ChiW4-1371</strain>
    </source>
</reference>
<dbReference type="EMBL" id="DXAQ01000023">
    <property type="protein sequence ID" value="HIZ88626.1"/>
    <property type="molecule type" value="Genomic_DNA"/>
</dbReference>
<gene>
    <name evidence="1" type="ORF">H9804_01675</name>
</gene>
<evidence type="ECO:0000313" key="2">
    <source>
        <dbReference type="Proteomes" id="UP000824176"/>
    </source>
</evidence>
<sequence length="282" mass="33677">MMFTLIVIVYIVASVVIMSSIDKIKNLIHKIKTYNMNGKKCKKYIYADINEYPEVNVFKSSIFFKYNTIEIVDKFLDTGIKIVDIIKKYFPESDDELLSVLSYINGNYNKRINKNNYNIISNIGTKQGIMHKKFENQDTILFLTISQVYGYGNIERTYETQQIYDIMTNNNDLLHEIKALHLSSIFLYDEPLPWDPEYIENDDEESDDLYKLKYDTIEEVFAELDNGNEIWKEYVLNFFNEFDKLSDDKAKKFLKLTDYEVPTYWYDILMNKKYLEYTKKYK</sequence>
<accession>A0A9D2KB16</accession>
<dbReference type="Proteomes" id="UP000824176">
    <property type="component" value="Unassembled WGS sequence"/>
</dbReference>